<dbReference type="InterPro" id="IPR036390">
    <property type="entry name" value="WH_DNA-bd_sf"/>
</dbReference>
<dbReference type="PRINTS" id="PR00039">
    <property type="entry name" value="HTHLYSR"/>
</dbReference>
<evidence type="ECO:0000256" key="1">
    <source>
        <dbReference type="ARBA" id="ARBA00009437"/>
    </source>
</evidence>
<dbReference type="PROSITE" id="PS50931">
    <property type="entry name" value="HTH_LYSR"/>
    <property type="match status" value="1"/>
</dbReference>
<dbReference type="CDD" id="cd08414">
    <property type="entry name" value="PBP2_LTTR_aromatics_like"/>
    <property type="match status" value="1"/>
</dbReference>
<feature type="domain" description="HTH lysR-type" evidence="5">
    <location>
        <begin position="1"/>
        <end position="58"/>
    </location>
</feature>
<dbReference type="SUPFAM" id="SSF53850">
    <property type="entry name" value="Periplasmic binding protein-like II"/>
    <property type="match status" value="1"/>
</dbReference>
<evidence type="ECO:0000256" key="3">
    <source>
        <dbReference type="ARBA" id="ARBA00023125"/>
    </source>
</evidence>
<dbReference type="RefSeq" id="WP_188743719.1">
    <property type="nucleotide sequence ID" value="NZ_BAABFW010000017.1"/>
</dbReference>
<dbReference type="GO" id="GO:0032993">
    <property type="term" value="C:protein-DNA complex"/>
    <property type="evidence" value="ECO:0007669"/>
    <property type="project" value="TreeGrafter"/>
</dbReference>
<evidence type="ECO:0000256" key="4">
    <source>
        <dbReference type="ARBA" id="ARBA00023163"/>
    </source>
</evidence>
<comment type="similarity">
    <text evidence="1">Belongs to the LysR transcriptional regulatory family.</text>
</comment>
<accession>A0A917UU42</accession>
<keyword evidence="3" id="KW-0238">DNA-binding</keyword>
<dbReference type="Pfam" id="PF03466">
    <property type="entry name" value="LysR_substrate"/>
    <property type="match status" value="1"/>
</dbReference>
<keyword evidence="7" id="KW-1185">Reference proteome</keyword>
<reference evidence="6" key="2">
    <citation type="submission" date="2020-09" db="EMBL/GenBank/DDBJ databases">
        <authorList>
            <person name="Sun Q."/>
            <person name="Zhou Y."/>
        </authorList>
    </citation>
    <scope>NUCLEOTIDE SEQUENCE</scope>
    <source>
        <strain evidence="6">CGMCC 1.8984</strain>
    </source>
</reference>
<dbReference type="FunFam" id="1.10.10.10:FF:000001">
    <property type="entry name" value="LysR family transcriptional regulator"/>
    <property type="match status" value="1"/>
</dbReference>
<dbReference type="GO" id="GO:0003677">
    <property type="term" value="F:DNA binding"/>
    <property type="evidence" value="ECO:0007669"/>
    <property type="project" value="UniProtKB-KW"/>
</dbReference>
<evidence type="ECO:0000256" key="2">
    <source>
        <dbReference type="ARBA" id="ARBA00023015"/>
    </source>
</evidence>
<comment type="caution">
    <text evidence="6">The sequence shown here is derived from an EMBL/GenBank/DDBJ whole genome shotgun (WGS) entry which is preliminary data.</text>
</comment>
<protein>
    <submittedName>
        <fullName evidence="6">LysR family transcriptional regulator</fullName>
    </submittedName>
</protein>
<dbReference type="InterPro" id="IPR036388">
    <property type="entry name" value="WH-like_DNA-bd_sf"/>
</dbReference>
<evidence type="ECO:0000259" key="5">
    <source>
        <dbReference type="PROSITE" id="PS50931"/>
    </source>
</evidence>
<dbReference type="Gene3D" id="1.10.10.10">
    <property type="entry name" value="Winged helix-like DNA-binding domain superfamily/Winged helix DNA-binding domain"/>
    <property type="match status" value="1"/>
</dbReference>
<dbReference type="PANTHER" id="PTHR30346:SF0">
    <property type="entry name" value="HCA OPERON TRANSCRIPTIONAL ACTIVATOR HCAR"/>
    <property type="match status" value="1"/>
</dbReference>
<dbReference type="Pfam" id="PF00126">
    <property type="entry name" value="HTH_1"/>
    <property type="match status" value="1"/>
</dbReference>
<reference evidence="6" key="1">
    <citation type="journal article" date="2014" name="Int. J. Syst. Evol. Microbiol.">
        <title>Complete genome sequence of Corynebacterium casei LMG S-19264T (=DSM 44701T), isolated from a smear-ripened cheese.</title>
        <authorList>
            <consortium name="US DOE Joint Genome Institute (JGI-PGF)"/>
            <person name="Walter F."/>
            <person name="Albersmeier A."/>
            <person name="Kalinowski J."/>
            <person name="Ruckert C."/>
        </authorList>
    </citation>
    <scope>NUCLEOTIDE SEQUENCE</scope>
    <source>
        <strain evidence="6">CGMCC 1.8984</strain>
    </source>
</reference>
<dbReference type="Proteomes" id="UP000636956">
    <property type="component" value="Unassembled WGS sequence"/>
</dbReference>
<dbReference type="InterPro" id="IPR005119">
    <property type="entry name" value="LysR_subst-bd"/>
</dbReference>
<dbReference type="EMBL" id="BMMD01000014">
    <property type="protein sequence ID" value="GGJ85308.1"/>
    <property type="molecule type" value="Genomic_DNA"/>
</dbReference>
<keyword evidence="4" id="KW-0804">Transcription</keyword>
<dbReference type="Gene3D" id="3.40.190.10">
    <property type="entry name" value="Periplasmic binding protein-like II"/>
    <property type="match status" value="2"/>
</dbReference>
<dbReference type="PANTHER" id="PTHR30346">
    <property type="entry name" value="TRANSCRIPTIONAL DUAL REGULATOR HCAR-RELATED"/>
    <property type="match status" value="1"/>
</dbReference>
<dbReference type="AlphaFoldDB" id="A0A917UU42"/>
<gene>
    <name evidence="6" type="ORF">GCM10011372_24470</name>
</gene>
<name>A0A917UU42_9MICO</name>
<dbReference type="GO" id="GO:0003700">
    <property type="term" value="F:DNA-binding transcription factor activity"/>
    <property type="evidence" value="ECO:0007669"/>
    <property type="project" value="InterPro"/>
</dbReference>
<organism evidence="6 7">
    <name type="scientific">Agromyces bauzanensis</name>
    <dbReference type="NCBI Taxonomy" id="1308924"/>
    <lineage>
        <taxon>Bacteria</taxon>
        <taxon>Bacillati</taxon>
        <taxon>Actinomycetota</taxon>
        <taxon>Actinomycetes</taxon>
        <taxon>Micrococcales</taxon>
        <taxon>Microbacteriaceae</taxon>
        <taxon>Agromyces</taxon>
    </lineage>
</organism>
<sequence length="302" mass="32784">MEIHQLNSFLAVAEELHFGRAAQRLHIAQPPLSRTIRQLERDLGATLFDRNTRSVRLTPAGEALLGPAREVLNSCRLAELAVASAGRGLTGRIRIGFAGASSHLYVGRLVKRVREHHPGVEFELHSSAYARESLNKVLDKTLDVAMVRWMSPTPGVDSRVIAQEQMLIAVPNDHPLAGEESIRMEDLAGDAWVTLPAEPGSVLRDALIKIADDAGFYPRIVQSAPDSWSVMALVAAEVGCSLTLASVAASMANPGVVFRPLRDSPPPLDLRLVWRRGDDSALLKEILRVSETALLEPGPDPA</sequence>
<evidence type="ECO:0000313" key="6">
    <source>
        <dbReference type="EMBL" id="GGJ85308.1"/>
    </source>
</evidence>
<proteinExistence type="inferred from homology"/>
<dbReference type="InterPro" id="IPR000847">
    <property type="entry name" value="LysR_HTH_N"/>
</dbReference>
<dbReference type="SUPFAM" id="SSF46785">
    <property type="entry name" value="Winged helix' DNA-binding domain"/>
    <property type="match status" value="1"/>
</dbReference>
<keyword evidence="2" id="KW-0805">Transcription regulation</keyword>
<evidence type="ECO:0000313" key="7">
    <source>
        <dbReference type="Proteomes" id="UP000636956"/>
    </source>
</evidence>